<accession>A0A1E3LUE4</accession>
<evidence type="ECO:0008006" key="4">
    <source>
        <dbReference type="Google" id="ProtNLM"/>
    </source>
</evidence>
<name>A0A1E3LUE4_9SPHN</name>
<protein>
    <recommendedName>
        <fullName evidence="4">DUF4136 domain-containing protein</fullName>
    </recommendedName>
</protein>
<dbReference type="STRING" id="1888892.BFL28_18090"/>
<feature type="chain" id="PRO_5009132051" description="DUF4136 domain-containing protein" evidence="1">
    <location>
        <begin position="27"/>
        <end position="195"/>
    </location>
</feature>
<dbReference type="PROSITE" id="PS51257">
    <property type="entry name" value="PROKAR_LIPOPROTEIN"/>
    <property type="match status" value="1"/>
</dbReference>
<organism evidence="2 3">
    <name type="scientific">Sphingomonas turrisvirgatae</name>
    <dbReference type="NCBI Taxonomy" id="1888892"/>
    <lineage>
        <taxon>Bacteria</taxon>
        <taxon>Pseudomonadati</taxon>
        <taxon>Pseudomonadota</taxon>
        <taxon>Alphaproteobacteria</taxon>
        <taxon>Sphingomonadales</taxon>
        <taxon>Sphingomonadaceae</taxon>
        <taxon>Sphingomonas</taxon>
    </lineage>
</organism>
<feature type="signal peptide" evidence="1">
    <location>
        <begin position="1"/>
        <end position="26"/>
    </location>
</feature>
<sequence length="195" mass="22456">MFMRTQRSRSRAVAAALALASVSALTACTTATPYQPATGRGESRTGYWDEQIEADRFRVTFAGNSLTSRETVERYLLYRAAQLTVERGYDYFILADRDTEKRTRTYIDRPFSPGPWGGWGPSWRYYSPRWGWRGWSPFWGDPFWDRQVDVRQVDRYEASAELVVGRGRKPDNVRAFNAREVIQNLGPSIQTPAPR</sequence>
<dbReference type="Proteomes" id="UP000094487">
    <property type="component" value="Unassembled WGS sequence"/>
</dbReference>
<proteinExistence type="predicted"/>
<dbReference type="AlphaFoldDB" id="A0A1E3LUE4"/>
<dbReference type="EMBL" id="MDDS01000031">
    <property type="protein sequence ID" value="ODP37387.1"/>
    <property type="molecule type" value="Genomic_DNA"/>
</dbReference>
<dbReference type="NCBIfam" id="NF047637">
    <property type="entry name" value="lipo_CC0125"/>
    <property type="match status" value="1"/>
</dbReference>
<evidence type="ECO:0000313" key="3">
    <source>
        <dbReference type="Proteomes" id="UP000094487"/>
    </source>
</evidence>
<gene>
    <name evidence="2" type="ORF">BFL28_18090</name>
</gene>
<comment type="caution">
    <text evidence="2">The sequence shown here is derived from an EMBL/GenBank/DDBJ whole genome shotgun (WGS) entry which is preliminary data.</text>
</comment>
<evidence type="ECO:0000313" key="2">
    <source>
        <dbReference type="EMBL" id="ODP37387.1"/>
    </source>
</evidence>
<keyword evidence="3" id="KW-1185">Reference proteome</keyword>
<evidence type="ECO:0000256" key="1">
    <source>
        <dbReference type="SAM" id="SignalP"/>
    </source>
</evidence>
<keyword evidence="1" id="KW-0732">Signal</keyword>
<reference evidence="2 3" key="1">
    <citation type="submission" date="2016-08" db="EMBL/GenBank/DDBJ databases">
        <title>Draft genome of the agarase producing Sphingomonas sp. MCT13.</title>
        <authorList>
            <person name="D'Andrea M.M."/>
            <person name="Rossolini G.M."/>
            <person name="Thaller M.C."/>
        </authorList>
    </citation>
    <scope>NUCLEOTIDE SEQUENCE [LARGE SCALE GENOMIC DNA]</scope>
    <source>
        <strain evidence="2 3">MCT13</strain>
    </source>
</reference>